<dbReference type="AlphaFoldDB" id="A0A8H6YT16"/>
<comment type="caution">
    <text evidence="2">The sequence shown here is derived from an EMBL/GenBank/DDBJ whole genome shotgun (WGS) entry which is preliminary data.</text>
</comment>
<accession>A0A8H6YT16</accession>
<dbReference type="EMBL" id="JACAZH010000007">
    <property type="protein sequence ID" value="KAF7364342.1"/>
    <property type="molecule type" value="Genomic_DNA"/>
</dbReference>
<evidence type="ECO:0008006" key="4">
    <source>
        <dbReference type="Google" id="ProtNLM"/>
    </source>
</evidence>
<gene>
    <name evidence="2" type="ORF">MSAN_01094500</name>
</gene>
<evidence type="ECO:0000256" key="1">
    <source>
        <dbReference type="SAM" id="SignalP"/>
    </source>
</evidence>
<reference evidence="2" key="1">
    <citation type="submission" date="2020-05" db="EMBL/GenBank/DDBJ databases">
        <title>Mycena genomes resolve the evolution of fungal bioluminescence.</title>
        <authorList>
            <person name="Tsai I.J."/>
        </authorList>
    </citation>
    <scope>NUCLEOTIDE SEQUENCE</scope>
    <source>
        <strain evidence="2">160909Yilan</strain>
    </source>
</reference>
<feature type="chain" id="PRO_5034825351" description="Secreted protein" evidence="1">
    <location>
        <begin position="25"/>
        <end position="105"/>
    </location>
</feature>
<protein>
    <recommendedName>
        <fullName evidence="4">Secreted protein</fullName>
    </recommendedName>
</protein>
<organism evidence="2 3">
    <name type="scientific">Mycena sanguinolenta</name>
    <dbReference type="NCBI Taxonomy" id="230812"/>
    <lineage>
        <taxon>Eukaryota</taxon>
        <taxon>Fungi</taxon>
        <taxon>Dikarya</taxon>
        <taxon>Basidiomycota</taxon>
        <taxon>Agaricomycotina</taxon>
        <taxon>Agaricomycetes</taxon>
        <taxon>Agaricomycetidae</taxon>
        <taxon>Agaricales</taxon>
        <taxon>Marasmiineae</taxon>
        <taxon>Mycenaceae</taxon>
        <taxon>Mycena</taxon>
    </lineage>
</organism>
<feature type="signal peptide" evidence="1">
    <location>
        <begin position="1"/>
        <end position="24"/>
    </location>
</feature>
<dbReference type="Proteomes" id="UP000623467">
    <property type="component" value="Unassembled WGS sequence"/>
</dbReference>
<evidence type="ECO:0000313" key="2">
    <source>
        <dbReference type="EMBL" id="KAF7364342.1"/>
    </source>
</evidence>
<keyword evidence="3" id="KW-1185">Reference proteome</keyword>
<name>A0A8H6YT16_9AGAR</name>
<keyword evidence="1" id="KW-0732">Signal</keyword>
<proteinExistence type="predicted"/>
<sequence length="105" mass="11193">MAFSFSSCFISSAISLCLCRSASLRYFSRMQLPSFQPHVRCGVVLCTTLGSSRWASASGNSVDTCATAAHRDDGRRRMAEDRVTGVCGAIGSLDPGSLSLVPLLR</sequence>
<evidence type="ECO:0000313" key="3">
    <source>
        <dbReference type="Proteomes" id="UP000623467"/>
    </source>
</evidence>